<feature type="compositionally biased region" description="Polar residues" evidence="1">
    <location>
        <begin position="113"/>
        <end position="123"/>
    </location>
</feature>
<feature type="transmembrane region" description="Helical" evidence="2">
    <location>
        <begin position="194"/>
        <end position="211"/>
    </location>
</feature>
<organism evidence="3 4">
    <name type="scientific">Lentinula lateritia</name>
    <dbReference type="NCBI Taxonomy" id="40482"/>
    <lineage>
        <taxon>Eukaryota</taxon>
        <taxon>Fungi</taxon>
        <taxon>Dikarya</taxon>
        <taxon>Basidiomycota</taxon>
        <taxon>Agaricomycotina</taxon>
        <taxon>Agaricomycetes</taxon>
        <taxon>Agaricomycetidae</taxon>
        <taxon>Agaricales</taxon>
        <taxon>Marasmiineae</taxon>
        <taxon>Omphalotaceae</taxon>
        <taxon>Lentinula</taxon>
    </lineage>
</organism>
<evidence type="ECO:0000313" key="4">
    <source>
        <dbReference type="Proteomes" id="UP001150217"/>
    </source>
</evidence>
<feature type="transmembrane region" description="Helical" evidence="2">
    <location>
        <begin position="263"/>
        <end position="288"/>
    </location>
</feature>
<comment type="caution">
    <text evidence="3">The sequence shown here is derived from an EMBL/GenBank/DDBJ whole genome shotgun (WGS) entry which is preliminary data.</text>
</comment>
<accession>A0ABQ8VFX8</accession>
<evidence type="ECO:0000256" key="2">
    <source>
        <dbReference type="SAM" id="Phobius"/>
    </source>
</evidence>
<keyword evidence="2" id="KW-0472">Membrane</keyword>
<reference evidence="3" key="1">
    <citation type="submission" date="2022-08" db="EMBL/GenBank/DDBJ databases">
        <title>A Global Phylogenomic Analysis of the Shiitake Genus Lentinula.</title>
        <authorList>
            <consortium name="DOE Joint Genome Institute"/>
            <person name="Sierra-Patev S."/>
            <person name="Min B."/>
            <person name="Naranjo-Ortiz M."/>
            <person name="Looney B."/>
            <person name="Konkel Z."/>
            <person name="Slot J.C."/>
            <person name="Sakamoto Y."/>
            <person name="Steenwyk J.L."/>
            <person name="Rokas A."/>
            <person name="Carro J."/>
            <person name="Camarero S."/>
            <person name="Ferreira P."/>
            <person name="Molpeceres G."/>
            <person name="Ruiz-Duenas F.J."/>
            <person name="Serrano A."/>
            <person name="Henrissat B."/>
            <person name="Drula E."/>
            <person name="Hughes K.W."/>
            <person name="Mata J.L."/>
            <person name="Ishikawa N.K."/>
            <person name="Vargas-Isla R."/>
            <person name="Ushijima S."/>
            <person name="Smith C.A."/>
            <person name="Ahrendt S."/>
            <person name="Andreopoulos W."/>
            <person name="He G."/>
            <person name="Labutti K."/>
            <person name="Lipzen A."/>
            <person name="Ng V."/>
            <person name="Riley R."/>
            <person name="Sandor L."/>
            <person name="Barry K."/>
            <person name="Martinez A.T."/>
            <person name="Xiao Y."/>
            <person name="Gibbons J.G."/>
            <person name="Terashima K."/>
            <person name="Grigoriev I.V."/>
            <person name="Hibbett D.S."/>
        </authorList>
    </citation>
    <scope>NUCLEOTIDE SEQUENCE</scope>
    <source>
        <strain evidence="3">RHP3577 ss4</strain>
    </source>
</reference>
<sequence length="289" mass="31618">MNAEEEPGASYFPTHSCRNDDKIIYSEDGTMGYSNRSSEYNDTDQSILILESTTSASISSTTDGRISRKMDPVSTPKPTICDIDSQIPESTENLSMLLSPEALFSQVVSVNTRGKNNSVSPSERSGCPAEESSRPSEGLGHPLEGSGCPAEGSSCPSEGLGYPAEESGRPLEGRECSERFLNIVIVDDLQLSRIFFKAGALVYLLFLIRVLQKIYVMFRSQPLAVAIGNLIFSILLFILIQYHPPKQVKLEKKSMIPQIAVDAIIFIGAFTCVSFVLQMILIIAELVAY</sequence>
<name>A0ABQ8VFX8_9AGAR</name>
<dbReference type="Proteomes" id="UP001150217">
    <property type="component" value="Unassembled WGS sequence"/>
</dbReference>
<keyword evidence="2" id="KW-0812">Transmembrane</keyword>
<keyword evidence="4" id="KW-1185">Reference proteome</keyword>
<keyword evidence="2" id="KW-1133">Transmembrane helix</keyword>
<evidence type="ECO:0000313" key="3">
    <source>
        <dbReference type="EMBL" id="KAJ4492371.1"/>
    </source>
</evidence>
<feature type="region of interest" description="Disordered" evidence="1">
    <location>
        <begin position="56"/>
        <end position="79"/>
    </location>
</feature>
<gene>
    <name evidence="3" type="ORF">C8R41DRAFT_919926</name>
</gene>
<dbReference type="EMBL" id="JANVFT010000038">
    <property type="protein sequence ID" value="KAJ4492371.1"/>
    <property type="molecule type" value="Genomic_DNA"/>
</dbReference>
<protein>
    <submittedName>
        <fullName evidence="3">Uncharacterized protein</fullName>
    </submittedName>
</protein>
<feature type="region of interest" description="Disordered" evidence="1">
    <location>
        <begin position="113"/>
        <end position="170"/>
    </location>
</feature>
<evidence type="ECO:0000256" key="1">
    <source>
        <dbReference type="SAM" id="MobiDB-lite"/>
    </source>
</evidence>
<feature type="transmembrane region" description="Helical" evidence="2">
    <location>
        <begin position="223"/>
        <end position="243"/>
    </location>
</feature>
<proteinExistence type="predicted"/>